<dbReference type="EMBL" id="QZEY01000006">
    <property type="protein sequence ID" value="RJL31735.1"/>
    <property type="molecule type" value="Genomic_DNA"/>
</dbReference>
<name>A0A3A4ATV9_9ACTN</name>
<accession>A0A3A4ATV9</accession>
<evidence type="ECO:0000313" key="4">
    <source>
        <dbReference type="Proteomes" id="UP000265768"/>
    </source>
</evidence>
<comment type="caution">
    <text evidence="3">The sequence shown here is derived from an EMBL/GenBank/DDBJ whole genome shotgun (WGS) entry which is preliminary data.</text>
</comment>
<keyword evidence="2" id="KW-0472">Membrane</keyword>
<sequence length="183" mass="19543">MAPKGTASPIIQRMRRAIGYAAAWLGAAVLASGVSWLGVREVLHGAVFDDPGVVTVVPRGERPPLAVSETTLASPAPRSPAPSRTAAPRAPRPAPTPTRSPRPRATPPAQTDVRSYTVRGGRVALALGPRSARLVSATPNPGYQVKTWRNKGWFRVDLVNGPRGSAVIAMWHDSPTRVEVYEY</sequence>
<dbReference type="Proteomes" id="UP000265768">
    <property type="component" value="Unassembled WGS sequence"/>
</dbReference>
<organism evidence="3 4">
    <name type="scientific">Bailinhaonella thermotolerans</name>
    <dbReference type="NCBI Taxonomy" id="1070861"/>
    <lineage>
        <taxon>Bacteria</taxon>
        <taxon>Bacillati</taxon>
        <taxon>Actinomycetota</taxon>
        <taxon>Actinomycetes</taxon>
        <taxon>Streptosporangiales</taxon>
        <taxon>Streptosporangiaceae</taxon>
        <taxon>Bailinhaonella</taxon>
    </lineage>
</organism>
<keyword evidence="4" id="KW-1185">Reference proteome</keyword>
<evidence type="ECO:0000256" key="1">
    <source>
        <dbReference type="SAM" id="MobiDB-lite"/>
    </source>
</evidence>
<keyword evidence="2" id="KW-0812">Transmembrane</keyword>
<evidence type="ECO:0000313" key="3">
    <source>
        <dbReference type="EMBL" id="RJL31735.1"/>
    </source>
</evidence>
<feature type="compositionally biased region" description="Pro residues" evidence="1">
    <location>
        <begin position="90"/>
        <end position="106"/>
    </location>
</feature>
<keyword evidence="2" id="KW-1133">Transmembrane helix</keyword>
<protein>
    <recommendedName>
        <fullName evidence="5">Secreted protein</fullName>
    </recommendedName>
</protein>
<feature type="region of interest" description="Disordered" evidence="1">
    <location>
        <begin position="66"/>
        <end position="114"/>
    </location>
</feature>
<gene>
    <name evidence="3" type="ORF">D5H75_18725</name>
</gene>
<feature type="transmembrane region" description="Helical" evidence="2">
    <location>
        <begin position="21"/>
        <end position="39"/>
    </location>
</feature>
<evidence type="ECO:0000256" key="2">
    <source>
        <dbReference type="SAM" id="Phobius"/>
    </source>
</evidence>
<evidence type="ECO:0008006" key="5">
    <source>
        <dbReference type="Google" id="ProtNLM"/>
    </source>
</evidence>
<dbReference type="AlphaFoldDB" id="A0A3A4ATV9"/>
<proteinExistence type="predicted"/>
<reference evidence="3 4" key="1">
    <citation type="submission" date="2018-09" db="EMBL/GenBank/DDBJ databases">
        <title>YIM 75507 draft genome.</title>
        <authorList>
            <person name="Tang S."/>
            <person name="Feng Y."/>
        </authorList>
    </citation>
    <scope>NUCLEOTIDE SEQUENCE [LARGE SCALE GENOMIC DNA]</scope>
    <source>
        <strain evidence="3 4">YIM 75507</strain>
    </source>
</reference>
<feature type="compositionally biased region" description="Low complexity" evidence="1">
    <location>
        <begin position="73"/>
        <end position="89"/>
    </location>
</feature>
<dbReference type="OrthoDB" id="3293636at2"/>